<dbReference type="EC" id="3.2.2.-" evidence="5"/>
<dbReference type="InterPro" id="IPR012092">
    <property type="entry name" value="DNA_glyclase/AP_lyase_Ogg"/>
</dbReference>
<evidence type="ECO:0000256" key="4">
    <source>
        <dbReference type="ARBA" id="ARBA00023295"/>
    </source>
</evidence>
<dbReference type="InterPro" id="IPR011257">
    <property type="entry name" value="DNA_glycosylase"/>
</dbReference>
<dbReference type="Proteomes" id="UP000037210">
    <property type="component" value="Unassembled WGS sequence"/>
</dbReference>
<keyword evidence="1 5" id="KW-0227">DNA damage</keyword>
<dbReference type="Gene3D" id="1.10.340.30">
    <property type="entry name" value="Hypothetical protein, domain 2"/>
    <property type="match status" value="1"/>
</dbReference>
<dbReference type="HAMAP" id="MF_00241">
    <property type="entry name" value="Ogg"/>
    <property type="match status" value="1"/>
</dbReference>
<dbReference type="EMBL" id="LFWZ01000029">
    <property type="protein sequence ID" value="KON30523.1"/>
    <property type="molecule type" value="Genomic_DNA"/>
</dbReference>
<dbReference type="AlphaFoldDB" id="A0A0M0BPN9"/>
<reference evidence="6 7" key="1">
    <citation type="submission" date="2015-06" db="EMBL/GenBank/DDBJ databases">
        <title>New insights into the roles of widespread benthic archaea in carbon and nitrogen cycling.</title>
        <authorList>
            <person name="Lazar C.S."/>
            <person name="Baker B.J."/>
            <person name="Seitz K.W."/>
            <person name="Hyde A.S."/>
            <person name="Dick G.J."/>
            <person name="Hinrichs K.-U."/>
            <person name="Teske A.P."/>
        </authorList>
    </citation>
    <scope>NUCLEOTIDE SEQUENCE [LARGE SCALE GENOMIC DNA]</scope>
    <source>
        <strain evidence="6">DG-45</strain>
    </source>
</reference>
<protein>
    <recommendedName>
        <fullName evidence="5">8-oxoguanine DNA glycosylase/AP lyase</fullName>
    </recommendedName>
    <domain>
        <recommendedName>
            <fullName evidence="5">8-oxoguanine DNA glycosylase</fullName>
            <shortName evidence="5">8-oxoG DNA glycosylase</shortName>
            <ecNumber evidence="5">3.2.2.-</ecNumber>
        </recommendedName>
    </domain>
    <domain>
        <recommendedName>
            <fullName evidence="5">DNA-(apurinic or apyrimidinic site) lyase</fullName>
            <shortName evidence="5">AP lyase</shortName>
            <ecNumber evidence="5">4.2.99.18</ecNumber>
        </recommendedName>
    </domain>
</protein>
<evidence type="ECO:0000256" key="2">
    <source>
        <dbReference type="ARBA" id="ARBA00022801"/>
    </source>
</evidence>
<keyword evidence="4 5" id="KW-0326">Glycosidase</keyword>
<dbReference type="GO" id="GO:0140078">
    <property type="term" value="F:class I DNA-(apurinic or apyrimidinic site) endonuclease activity"/>
    <property type="evidence" value="ECO:0007669"/>
    <property type="project" value="UniProtKB-EC"/>
</dbReference>
<evidence type="ECO:0000313" key="7">
    <source>
        <dbReference type="Proteomes" id="UP000037210"/>
    </source>
</evidence>
<comment type="catalytic activity">
    <reaction evidence="5">
        <text>2'-deoxyribonucleotide-(2'-deoxyribose 5'-phosphate)-2'-deoxyribonucleotide-DNA = a 3'-end 2'-deoxyribonucleotide-(2,3-dehydro-2,3-deoxyribose 5'-phosphate)-DNA + a 5'-end 5'-phospho-2'-deoxyribonucleoside-DNA + H(+)</text>
        <dbReference type="Rhea" id="RHEA:66592"/>
        <dbReference type="Rhea" id="RHEA-COMP:13180"/>
        <dbReference type="Rhea" id="RHEA-COMP:16897"/>
        <dbReference type="Rhea" id="RHEA-COMP:17067"/>
        <dbReference type="ChEBI" id="CHEBI:15378"/>
        <dbReference type="ChEBI" id="CHEBI:136412"/>
        <dbReference type="ChEBI" id="CHEBI:157695"/>
        <dbReference type="ChEBI" id="CHEBI:167181"/>
        <dbReference type="EC" id="4.2.99.18"/>
    </reaction>
</comment>
<keyword evidence="3 5" id="KW-0234">DNA repair</keyword>
<dbReference type="GO" id="GO:0016799">
    <property type="term" value="F:hydrolase activity, hydrolyzing N-glycosyl compounds"/>
    <property type="evidence" value="ECO:0007669"/>
    <property type="project" value="UniProtKB-UniRule"/>
</dbReference>
<evidence type="ECO:0000256" key="1">
    <source>
        <dbReference type="ARBA" id="ARBA00022763"/>
    </source>
</evidence>
<keyword evidence="5" id="KW-0511">Multifunctional enzyme</keyword>
<dbReference type="Pfam" id="PF22175">
    <property type="entry name" value="Ogg-HhH"/>
    <property type="match status" value="1"/>
</dbReference>
<comment type="similarity">
    <text evidence="5">Belongs to the type-2 OGG1 family.</text>
</comment>
<accession>A0A0M0BPN9</accession>
<dbReference type="PIRSF" id="PIRSF005954">
    <property type="entry name" value="Thrmst_ogg"/>
    <property type="match status" value="1"/>
</dbReference>
<keyword evidence="5" id="KW-0456">Lyase</keyword>
<dbReference type="EC" id="4.2.99.18" evidence="5"/>
<dbReference type="SUPFAM" id="SSF48150">
    <property type="entry name" value="DNA-glycosylase"/>
    <property type="match status" value="1"/>
</dbReference>
<comment type="function">
    <text evidence="5">Catalyzes the excision of an oxidatively damaged form of guanine (7,8-dihydro-8-oxoguanine = 8-oxoG) from DNA. Also cleaves the DNA backbone at apurinic/apyrimidinic sites (AP sites).</text>
</comment>
<organism evidence="6 7">
    <name type="scientific">miscellaneous Crenarchaeota group-15 archaeon DG-45</name>
    <dbReference type="NCBI Taxonomy" id="1685127"/>
    <lineage>
        <taxon>Archaea</taxon>
        <taxon>Candidatus Bathyarchaeota</taxon>
        <taxon>MCG-15</taxon>
    </lineage>
</organism>
<evidence type="ECO:0000313" key="6">
    <source>
        <dbReference type="EMBL" id="KON30523.1"/>
    </source>
</evidence>
<evidence type="ECO:0000256" key="3">
    <source>
        <dbReference type="ARBA" id="ARBA00023204"/>
    </source>
</evidence>
<comment type="caution">
    <text evidence="6">The sequence shown here is derived from an EMBL/GenBank/DDBJ whole genome shotgun (WGS) entry which is preliminary data.</text>
</comment>
<proteinExistence type="inferred from homology"/>
<dbReference type="NCBIfam" id="NF002305">
    <property type="entry name" value="PRK01229.1"/>
    <property type="match status" value="1"/>
</dbReference>
<evidence type="ECO:0000256" key="5">
    <source>
        <dbReference type="HAMAP-Rule" id="MF_00241"/>
    </source>
</evidence>
<dbReference type="InterPro" id="IPR023170">
    <property type="entry name" value="HhH_base_excis_C"/>
</dbReference>
<dbReference type="GO" id="GO:0006284">
    <property type="term" value="P:base-excision repair"/>
    <property type="evidence" value="ECO:0007669"/>
    <property type="project" value="UniProtKB-UniRule"/>
</dbReference>
<feature type="active site" evidence="5">
    <location>
        <position position="158"/>
    </location>
</feature>
<name>A0A0M0BPN9_9ARCH</name>
<dbReference type="Gene3D" id="1.10.1670.10">
    <property type="entry name" value="Helix-hairpin-Helix base-excision DNA repair enzymes (C-terminal)"/>
    <property type="match status" value="1"/>
</dbReference>
<gene>
    <name evidence="5" type="primary">ogg</name>
    <name evidence="6" type="ORF">AC482_03645</name>
</gene>
<feature type="site" description="Important for guanine/8-oxoguanine distinction" evidence="5">
    <location>
        <position position="219"/>
    </location>
</feature>
<feature type="active site" evidence="5">
    <location>
        <position position="140"/>
    </location>
</feature>
<sequence>MSVEADLGSLVEEIRRLAGDPRVRRLVEGRVAEFKEVNGEGSPAWFIELVYCLLTAYSSAERAQLCVDALDGCGALVDGSIGAVAETLRREGHRFADRRAEYIVAVRGLAGGIKDVIRGFGSSAGAREWLVRNVKGLGWKEASHFLRNVGYLDVAILDRHVLSNMREHGLIPDGGGKGLTRRRYMEYEGLLRRAADRLGMPLGEMDLYLWYRKTGKVLK</sequence>
<keyword evidence="2 5" id="KW-0378">Hydrolase</keyword>